<dbReference type="GO" id="GO:0004175">
    <property type="term" value="F:endopeptidase activity"/>
    <property type="evidence" value="ECO:0007669"/>
    <property type="project" value="UniProtKB-ARBA"/>
</dbReference>
<dbReference type="STRING" id="526226.Gbro_0173"/>
<feature type="domain" description="CAAX prenyl protease 2/Lysostaphin resistance protein A-like" evidence="2">
    <location>
        <begin position="160"/>
        <end position="251"/>
    </location>
</feature>
<evidence type="ECO:0000313" key="4">
    <source>
        <dbReference type="Proteomes" id="UP000001219"/>
    </source>
</evidence>
<dbReference type="Pfam" id="PF02517">
    <property type="entry name" value="Rce1-like"/>
    <property type="match status" value="1"/>
</dbReference>
<keyword evidence="1" id="KW-0472">Membrane</keyword>
<dbReference type="GO" id="GO:0080120">
    <property type="term" value="P:CAAX-box protein maturation"/>
    <property type="evidence" value="ECO:0007669"/>
    <property type="project" value="UniProtKB-ARBA"/>
</dbReference>
<organism evidence="3 4">
    <name type="scientific">Gordonia bronchialis (strain ATCC 25592 / DSM 43247 / BCRC 13721 / JCM 3198 / KCTC 3076 / NBRC 16047 / NCTC 10667)</name>
    <name type="common">Rhodococcus bronchialis</name>
    <dbReference type="NCBI Taxonomy" id="526226"/>
    <lineage>
        <taxon>Bacteria</taxon>
        <taxon>Bacillati</taxon>
        <taxon>Actinomycetota</taxon>
        <taxon>Actinomycetes</taxon>
        <taxon>Mycobacteriales</taxon>
        <taxon>Gordoniaceae</taxon>
        <taxon>Gordonia</taxon>
    </lineage>
</organism>
<evidence type="ECO:0000259" key="2">
    <source>
        <dbReference type="Pfam" id="PF02517"/>
    </source>
</evidence>
<reference evidence="4" key="1">
    <citation type="submission" date="2009-10" db="EMBL/GenBank/DDBJ databases">
        <title>The complete chromosome of Gordonia bronchialis DSM 43247.</title>
        <authorList>
            <consortium name="US DOE Joint Genome Institute (JGI-PGF)"/>
            <person name="Lucas S."/>
            <person name="Copeland A."/>
            <person name="Lapidus A."/>
            <person name="Glavina del Rio T."/>
            <person name="Dalin E."/>
            <person name="Tice H."/>
            <person name="Bruce D."/>
            <person name="Goodwin L."/>
            <person name="Pitluck S."/>
            <person name="Kyrpides N."/>
            <person name="Mavromatis K."/>
            <person name="Ivanova N."/>
            <person name="Ovchinnikova G."/>
            <person name="Saunders E."/>
            <person name="Brettin T."/>
            <person name="Detter J.C."/>
            <person name="Han C."/>
            <person name="Larimer F."/>
            <person name="Land M."/>
            <person name="Hauser L."/>
            <person name="Markowitz V."/>
            <person name="Cheng J.-F."/>
            <person name="Hugenholtz P."/>
            <person name="Woyke T."/>
            <person name="Wu D."/>
            <person name="Jando M."/>
            <person name="Schneider S."/>
            <person name="Goeker M."/>
            <person name="Klenk H.-P."/>
            <person name="Eisen J.A."/>
        </authorList>
    </citation>
    <scope>NUCLEOTIDE SEQUENCE [LARGE SCALE GENOMIC DNA]</scope>
    <source>
        <strain evidence="4">ATCC 25592 / DSM 43247 / BCRC 13721 / JCM 3198 / KCTC 3076 / NBRC 16047 / NCTC 10667</strain>
    </source>
</reference>
<accession>D0LB90</accession>
<sequence>MGFSVRAILDPRGTHGIDVVTDRAGRRALWIELCIVGVLSFGFSAIYAILSLIESELAQGLGNTTVALNPSRSELGPIDAIRQVMSALRLFAVAGLGVYLLWRSGIGVAQAGLRRLTPRRDVPAALVLAAIIGLPGLGLVAVARALGVNAHLVPATVSSWWQWPILILAAVANAVAEEVIVVAYFITRLRQLGVGENGSLAASAVLRGGYHLYQGVGAGLGNLVMGLVYGRYFQLTGRVWPLVIAHAVIDMVAFVGYALLRDHLSWVG</sequence>
<dbReference type="InterPro" id="IPR003675">
    <property type="entry name" value="Rce1/LyrA-like_dom"/>
</dbReference>
<evidence type="ECO:0000256" key="1">
    <source>
        <dbReference type="SAM" id="Phobius"/>
    </source>
</evidence>
<reference evidence="3 4" key="2">
    <citation type="journal article" date="2010" name="Stand. Genomic Sci.">
        <title>Complete genome sequence of Gordonia bronchialis type strain (3410).</title>
        <authorList>
            <person name="Ivanova N."/>
            <person name="Sikorski J."/>
            <person name="Jando M."/>
            <person name="Lapidus A."/>
            <person name="Nolan M."/>
            <person name="Lucas S."/>
            <person name="Del Rio T.G."/>
            <person name="Tice H."/>
            <person name="Copeland A."/>
            <person name="Cheng J.F."/>
            <person name="Chen F."/>
            <person name="Bruce D."/>
            <person name="Goodwin L."/>
            <person name="Pitluck S."/>
            <person name="Mavromatis K."/>
            <person name="Ovchinnikova G."/>
            <person name="Pati A."/>
            <person name="Chen A."/>
            <person name="Palaniappan K."/>
            <person name="Land M."/>
            <person name="Hauser L."/>
            <person name="Chang Y.J."/>
            <person name="Jeffries C.D."/>
            <person name="Chain P."/>
            <person name="Saunders E."/>
            <person name="Han C."/>
            <person name="Detter J.C."/>
            <person name="Brettin T."/>
            <person name="Rohde M."/>
            <person name="Goker M."/>
            <person name="Bristow J."/>
            <person name="Eisen J.A."/>
            <person name="Markowitz V."/>
            <person name="Hugenholtz P."/>
            <person name="Klenk H.P."/>
            <person name="Kyrpides N.C."/>
        </authorList>
    </citation>
    <scope>NUCLEOTIDE SEQUENCE [LARGE SCALE GENOMIC DNA]</scope>
    <source>
        <strain evidence="4">ATCC 25592 / DSM 43247 / BCRC 13721 / JCM 3198 / KCTC 3076 / NBRC 16047 / NCTC 10667</strain>
    </source>
</reference>
<dbReference type="Proteomes" id="UP000001219">
    <property type="component" value="Chromosome"/>
</dbReference>
<dbReference type="EMBL" id="CP001802">
    <property type="protein sequence ID" value="ACY19521.1"/>
    <property type="molecule type" value="Genomic_DNA"/>
</dbReference>
<keyword evidence="1" id="KW-1133">Transmembrane helix</keyword>
<name>D0LB90_GORB4</name>
<dbReference type="HOGENOM" id="CLU_080128_0_0_11"/>
<evidence type="ECO:0000313" key="3">
    <source>
        <dbReference type="EMBL" id="ACY19521.1"/>
    </source>
</evidence>
<dbReference type="KEGG" id="gbr:Gbro_0173"/>
<dbReference type="OrthoDB" id="4453618at2"/>
<feature type="transmembrane region" description="Helical" evidence="1">
    <location>
        <begin position="29"/>
        <end position="53"/>
    </location>
</feature>
<proteinExistence type="predicted"/>
<dbReference type="eggNOG" id="COG1266">
    <property type="taxonomic scope" value="Bacteria"/>
</dbReference>
<keyword evidence="4" id="KW-1185">Reference proteome</keyword>
<feature type="transmembrane region" description="Helical" evidence="1">
    <location>
        <begin position="122"/>
        <end position="143"/>
    </location>
</feature>
<feature type="transmembrane region" description="Helical" evidence="1">
    <location>
        <begin position="239"/>
        <end position="260"/>
    </location>
</feature>
<feature type="transmembrane region" description="Helical" evidence="1">
    <location>
        <begin position="163"/>
        <end position="186"/>
    </location>
</feature>
<dbReference type="AlphaFoldDB" id="D0LB90"/>
<keyword evidence="1" id="KW-0812">Transmembrane</keyword>
<feature type="transmembrane region" description="Helical" evidence="1">
    <location>
        <begin position="80"/>
        <end position="102"/>
    </location>
</feature>
<dbReference type="RefSeq" id="WP_012832113.1">
    <property type="nucleotide sequence ID" value="NC_013441.1"/>
</dbReference>
<protein>
    <submittedName>
        <fullName evidence="3">Abortive infection protein</fullName>
    </submittedName>
</protein>
<gene>
    <name evidence="3" type="ordered locus">Gbro_0173</name>
</gene>